<dbReference type="OrthoDB" id="1957368at2"/>
<reference evidence="3 4" key="2">
    <citation type="journal article" date="2016" name="Genome Announc.">
        <title>Complete Genome Sequences of Two Interactive Moderate Thermophiles, Paenibacillus napthalenovorans 32O-Y and Paenibacillus sp. 32O-W.</title>
        <authorList>
            <person name="Butler R.R.III."/>
            <person name="Wang J."/>
            <person name="Stark B.C."/>
            <person name="Pombert J.F."/>
        </authorList>
    </citation>
    <scope>NUCLEOTIDE SEQUENCE [LARGE SCALE GENOMIC DNA]</scope>
    <source>
        <strain evidence="3 4">32O-Y</strain>
    </source>
</reference>
<dbReference type="AlphaFoldDB" id="A0A0U2W856"/>
<evidence type="ECO:0000313" key="3">
    <source>
        <dbReference type="EMBL" id="ALS24708.1"/>
    </source>
</evidence>
<dbReference type="InterPro" id="IPR037185">
    <property type="entry name" value="EmrE-like"/>
</dbReference>
<dbReference type="PATRIC" id="fig|162209.4.peg.4669"/>
<dbReference type="EMBL" id="CP013652">
    <property type="protein sequence ID" value="ALS24708.1"/>
    <property type="molecule type" value="Genomic_DNA"/>
</dbReference>
<keyword evidence="4" id="KW-1185">Reference proteome</keyword>
<gene>
    <name evidence="3" type="ORF">IJ22_44220</name>
</gene>
<evidence type="ECO:0000256" key="2">
    <source>
        <dbReference type="ARBA" id="ARBA00007362"/>
    </source>
</evidence>
<evidence type="ECO:0000313" key="4">
    <source>
        <dbReference type="Proteomes" id="UP000061660"/>
    </source>
</evidence>
<evidence type="ECO:0000256" key="1">
    <source>
        <dbReference type="ARBA" id="ARBA00004127"/>
    </source>
</evidence>
<proteinExistence type="inferred from homology"/>
<comment type="subcellular location">
    <subcellularLocation>
        <location evidence="1">Endomembrane system</location>
        <topology evidence="1">Multi-pass membrane protein</topology>
    </subcellularLocation>
</comment>
<organism evidence="3 4">
    <name type="scientific">Paenibacillus naphthalenovorans</name>
    <dbReference type="NCBI Taxonomy" id="162209"/>
    <lineage>
        <taxon>Bacteria</taxon>
        <taxon>Bacillati</taxon>
        <taxon>Bacillota</taxon>
        <taxon>Bacilli</taxon>
        <taxon>Bacillales</taxon>
        <taxon>Paenibacillaceae</taxon>
        <taxon>Paenibacillus</taxon>
    </lineage>
</organism>
<dbReference type="InterPro" id="IPR000620">
    <property type="entry name" value="EamA_dom"/>
</dbReference>
<dbReference type="STRING" id="162209.IJ22_44220"/>
<dbReference type="KEGG" id="pnp:IJ22_44220"/>
<name>A0A0U2W856_9BACL</name>
<accession>A0A0U2W856</accession>
<comment type="similarity">
    <text evidence="2">Belongs to the EamA transporter family.</text>
</comment>
<dbReference type="GO" id="GO:0016020">
    <property type="term" value="C:membrane"/>
    <property type="evidence" value="ECO:0007669"/>
    <property type="project" value="InterPro"/>
</dbReference>
<sequence length="305" mass="33223">MGYLLLLLATLSWSFVGILVKSTTGFVDSTTIAFARFAFGIVFLGGLLLLKDRALKLRFNMKWIWIGAAGKCCNYLFENIALSIGYSYGNILIGPIQTVILLVLSAFWFKEHVSVRGWIAAALCIVGVLLISWNGLSLSELLQGGMVTTLLYGLAALGTAFHVLSQKVLIKEMDAGNMNFSVFLVCTVLLALPLPWTFSWSGEFSVYGLLALVLLGVITGLGFYWFSLALKLVSFPIAVIVSNSWVLFSILWAYLFYHDPITIYVIGGGGLFVAGLVLLNLPLRSAVERQISRKMAGPSGGADVR</sequence>
<dbReference type="Pfam" id="PF00892">
    <property type="entry name" value="EamA"/>
    <property type="match status" value="2"/>
</dbReference>
<dbReference type="PANTHER" id="PTHR22911">
    <property type="entry name" value="ACYL-MALONYL CONDENSING ENZYME-RELATED"/>
    <property type="match status" value="1"/>
</dbReference>
<dbReference type="RefSeq" id="WP_062411105.1">
    <property type="nucleotide sequence ID" value="NZ_BJCS01000013.1"/>
</dbReference>
<protein>
    <submittedName>
        <fullName evidence="3">EamA-like transporter</fullName>
    </submittedName>
</protein>
<dbReference type="Proteomes" id="UP000061660">
    <property type="component" value="Chromosome"/>
</dbReference>
<reference evidence="4" key="1">
    <citation type="submission" date="2015-12" db="EMBL/GenBank/DDBJ databases">
        <title>Complete genome sequences of two moderately thermophilic Paenibacillus species.</title>
        <authorList>
            <person name="Butler R.III."/>
            <person name="Wang J."/>
            <person name="Stark B.C."/>
            <person name="Pombert J.-F."/>
        </authorList>
    </citation>
    <scope>NUCLEOTIDE SEQUENCE [LARGE SCALE GENOMIC DNA]</scope>
    <source>
        <strain evidence="4">32O-Y</strain>
    </source>
</reference>
<dbReference type="SUPFAM" id="SSF103481">
    <property type="entry name" value="Multidrug resistance efflux transporter EmrE"/>
    <property type="match status" value="2"/>
</dbReference>